<feature type="domain" description="HTH lysR-type" evidence="5">
    <location>
        <begin position="1"/>
        <end position="58"/>
    </location>
</feature>
<evidence type="ECO:0000256" key="3">
    <source>
        <dbReference type="ARBA" id="ARBA00023125"/>
    </source>
</evidence>
<dbReference type="GO" id="GO:0032993">
    <property type="term" value="C:protein-DNA complex"/>
    <property type="evidence" value="ECO:0007669"/>
    <property type="project" value="TreeGrafter"/>
</dbReference>
<evidence type="ECO:0000256" key="1">
    <source>
        <dbReference type="ARBA" id="ARBA00009437"/>
    </source>
</evidence>
<comment type="caution">
    <text evidence="6">The sequence shown here is derived from an EMBL/GenBank/DDBJ whole genome shotgun (WGS) entry which is preliminary data.</text>
</comment>
<evidence type="ECO:0000259" key="5">
    <source>
        <dbReference type="PROSITE" id="PS50931"/>
    </source>
</evidence>
<gene>
    <name evidence="6" type="primary">tfdR</name>
    <name evidence="6" type="ORF">LMG31841_04456</name>
</gene>
<evidence type="ECO:0000313" key="6">
    <source>
        <dbReference type="EMBL" id="CAG4915235.1"/>
    </source>
</evidence>
<dbReference type="Gene3D" id="1.10.10.10">
    <property type="entry name" value="Winged helix-like DNA-binding domain superfamily/Winged helix DNA-binding domain"/>
    <property type="match status" value="1"/>
</dbReference>
<evidence type="ECO:0000256" key="2">
    <source>
        <dbReference type="ARBA" id="ARBA00023015"/>
    </source>
</evidence>
<dbReference type="Pfam" id="PF00126">
    <property type="entry name" value="HTH_1"/>
    <property type="match status" value="1"/>
</dbReference>
<dbReference type="PRINTS" id="PR00039">
    <property type="entry name" value="HTHLYSR"/>
</dbReference>
<organism evidence="6 7">
    <name type="scientific">Paraburkholderia saeva</name>
    <dbReference type="NCBI Taxonomy" id="2777537"/>
    <lineage>
        <taxon>Bacteria</taxon>
        <taxon>Pseudomonadati</taxon>
        <taxon>Pseudomonadota</taxon>
        <taxon>Betaproteobacteria</taxon>
        <taxon>Burkholderiales</taxon>
        <taxon>Burkholderiaceae</taxon>
        <taxon>Paraburkholderia</taxon>
    </lineage>
</organism>
<dbReference type="Proteomes" id="UP000789704">
    <property type="component" value="Unassembled WGS sequence"/>
</dbReference>
<dbReference type="InterPro" id="IPR036388">
    <property type="entry name" value="WH-like_DNA-bd_sf"/>
</dbReference>
<name>A0A9N8S035_9BURK</name>
<evidence type="ECO:0000313" key="7">
    <source>
        <dbReference type="Proteomes" id="UP000789704"/>
    </source>
</evidence>
<dbReference type="GO" id="GO:0003677">
    <property type="term" value="F:DNA binding"/>
    <property type="evidence" value="ECO:0007669"/>
    <property type="project" value="UniProtKB-KW"/>
</dbReference>
<evidence type="ECO:0000256" key="4">
    <source>
        <dbReference type="ARBA" id="ARBA00023163"/>
    </source>
</evidence>
<dbReference type="PANTHER" id="PTHR30346:SF28">
    <property type="entry name" value="HTH-TYPE TRANSCRIPTIONAL REGULATOR CYNR"/>
    <property type="match status" value="1"/>
</dbReference>
<protein>
    <submittedName>
        <fullName evidence="6">HTH-type transcriptional regulator TdfR</fullName>
    </submittedName>
</protein>
<dbReference type="GO" id="GO:0003700">
    <property type="term" value="F:DNA-binding transcription factor activity"/>
    <property type="evidence" value="ECO:0007669"/>
    <property type="project" value="InterPro"/>
</dbReference>
<dbReference type="FunFam" id="1.10.10.10:FF:000001">
    <property type="entry name" value="LysR family transcriptional regulator"/>
    <property type="match status" value="1"/>
</dbReference>
<dbReference type="InterPro" id="IPR036390">
    <property type="entry name" value="WH_DNA-bd_sf"/>
</dbReference>
<accession>A0A9N8S035</accession>
<proteinExistence type="inferred from homology"/>
<dbReference type="InterPro" id="IPR000847">
    <property type="entry name" value="LysR_HTH_N"/>
</dbReference>
<keyword evidence="7" id="KW-1185">Reference proteome</keyword>
<reference evidence="6" key="1">
    <citation type="submission" date="2021-04" db="EMBL/GenBank/DDBJ databases">
        <authorList>
            <person name="Vanwijnsberghe S."/>
        </authorList>
    </citation>
    <scope>NUCLEOTIDE SEQUENCE</scope>
    <source>
        <strain evidence="6">LMG 31841</strain>
    </source>
</reference>
<keyword evidence="4" id="KW-0804">Transcription</keyword>
<keyword evidence="3" id="KW-0238">DNA-binding</keyword>
<keyword evidence="2" id="KW-0805">Transcription regulation</keyword>
<sequence length="113" mass="12225">METRDLDYLLAVDEHGGIGKAAEALGMSQPALTKAIQRVEAQTGLALFQRTAHGVAPTQAGSLFLARARRIALEYEDALKEMRALRSGEQGVLSLGYSPTVPRRSFWAHVASC</sequence>
<dbReference type="AlphaFoldDB" id="A0A9N8S035"/>
<dbReference type="PANTHER" id="PTHR30346">
    <property type="entry name" value="TRANSCRIPTIONAL DUAL REGULATOR HCAR-RELATED"/>
    <property type="match status" value="1"/>
</dbReference>
<comment type="similarity">
    <text evidence="1">Belongs to the LysR transcriptional regulatory family.</text>
</comment>
<dbReference type="SUPFAM" id="SSF46785">
    <property type="entry name" value="Winged helix' DNA-binding domain"/>
    <property type="match status" value="1"/>
</dbReference>
<dbReference type="PROSITE" id="PS50931">
    <property type="entry name" value="HTH_LYSR"/>
    <property type="match status" value="1"/>
</dbReference>
<dbReference type="EMBL" id="CAJQZC010000009">
    <property type="protein sequence ID" value="CAG4915235.1"/>
    <property type="molecule type" value="Genomic_DNA"/>
</dbReference>